<evidence type="ECO:0000256" key="2">
    <source>
        <dbReference type="ARBA" id="ARBA00022454"/>
    </source>
</evidence>
<gene>
    <name evidence="9" type="primary">WBGene00109808</name>
</gene>
<feature type="region of interest" description="Disordered" evidence="8">
    <location>
        <begin position="274"/>
        <end position="294"/>
    </location>
</feature>
<dbReference type="GO" id="GO:0032259">
    <property type="term" value="P:methylation"/>
    <property type="evidence" value="ECO:0007669"/>
    <property type="project" value="UniProtKB-KW"/>
</dbReference>
<dbReference type="PROSITE" id="PS50280">
    <property type="entry name" value="SET"/>
    <property type="match status" value="1"/>
</dbReference>
<feature type="region of interest" description="Disordered" evidence="8">
    <location>
        <begin position="56"/>
        <end position="234"/>
    </location>
</feature>
<dbReference type="PANTHER" id="PTHR46223:SF3">
    <property type="entry name" value="HISTONE-LYSINE N-METHYLTRANSFERASE SET-23"/>
    <property type="match status" value="1"/>
</dbReference>
<dbReference type="AlphaFoldDB" id="A0A2A6CV30"/>
<dbReference type="OrthoDB" id="5792673at2759"/>
<keyword evidence="4" id="KW-0808">Transferase</keyword>
<organism evidence="9 10">
    <name type="scientific">Pristionchus pacificus</name>
    <name type="common">Parasitic nematode worm</name>
    <dbReference type="NCBI Taxonomy" id="54126"/>
    <lineage>
        <taxon>Eukaryota</taxon>
        <taxon>Metazoa</taxon>
        <taxon>Ecdysozoa</taxon>
        <taxon>Nematoda</taxon>
        <taxon>Chromadorea</taxon>
        <taxon>Rhabditida</taxon>
        <taxon>Rhabditina</taxon>
        <taxon>Diplogasteromorpha</taxon>
        <taxon>Diplogasteroidea</taxon>
        <taxon>Neodiplogasteridae</taxon>
        <taxon>Pristionchus</taxon>
    </lineage>
</organism>
<evidence type="ECO:0000256" key="8">
    <source>
        <dbReference type="SAM" id="MobiDB-lite"/>
    </source>
</evidence>
<name>A0A2A6CV30_PRIPA</name>
<reference evidence="10" key="1">
    <citation type="journal article" date="2008" name="Nat. Genet.">
        <title>The Pristionchus pacificus genome provides a unique perspective on nematode lifestyle and parasitism.</title>
        <authorList>
            <person name="Dieterich C."/>
            <person name="Clifton S.W."/>
            <person name="Schuster L.N."/>
            <person name="Chinwalla A."/>
            <person name="Delehaunty K."/>
            <person name="Dinkelacker I."/>
            <person name="Fulton L."/>
            <person name="Fulton R."/>
            <person name="Godfrey J."/>
            <person name="Minx P."/>
            <person name="Mitreva M."/>
            <person name="Roeseler W."/>
            <person name="Tian H."/>
            <person name="Witte H."/>
            <person name="Yang S.P."/>
            <person name="Wilson R.K."/>
            <person name="Sommer R.J."/>
        </authorList>
    </citation>
    <scope>NUCLEOTIDE SEQUENCE [LARGE SCALE GENOMIC DNA]</scope>
    <source>
        <strain evidence="10">PS312</strain>
    </source>
</reference>
<dbReference type="GO" id="GO:0003690">
    <property type="term" value="F:double-stranded DNA binding"/>
    <property type="evidence" value="ECO:0000318"/>
    <property type="project" value="GO_Central"/>
</dbReference>
<dbReference type="GO" id="GO:0005694">
    <property type="term" value="C:chromosome"/>
    <property type="evidence" value="ECO:0007669"/>
    <property type="project" value="UniProtKB-SubCell"/>
</dbReference>
<sequence>MVARMPVPFVADASTVTTRSSRKHVARREISPVRKPKNQALHRSVAAAAAVMPPLKAPTRSIAPKTAAAPKRGRKPSIVAAAPKRGRPQRPAQGAPRAVSTAAPKTAVAPKRGRKPSIVAAAPKRGRPQRPAQGAPRAVSTAAPKTAVAPKRGRKPSIVAAAPKRGRPQRPAQGAPRAVSTAAPKTAVAPKRGRKPSIVAAAPKRGRPQRPAQGAPRAVSTAAPKTAVAPKRGRKPSIVAVAPKRGHKGASTRSTKQKLKAATRSIAPKAVAAPKRGRKAAVARSASPQELRRSERIKKITDCQKPLPVRTQLRAMHRQAGGRGTVTTTLNRSKLYMRPGTMMNEVFVQALRETVGTWEERESNEEIFDVDYIVAKQVPIKGEVFPTGTGKVLLKWTGFPVPTWENLDDGMNELIAEYSQKLSFEDNLERKLRKRMGNKVFNETFPNRFIVQENAKSNSGYVREELALERNRLSAIAHDWTVLSGVQIYIIDWTSMPSASGDLKELTFILETQRTPSVKKIMASGMQKSLTHIACTTACAQCEYSEEVGASHRCCAMPSTIERDDEGNVQFVKGGVEESRKAPFYFECTDLCECDQTRCKNRSVQNGRKKTLAVVRLPHKDWALFAVEPIAIDGFITEYIGQMIPSYSRSGKDRCYDFTLMYDALRKNGPNRPFVINSAKMGNEARFAAHSCEPTMYVAQVIVERDGECINRMAFYAQANIEIGSYLSLKDGISSLEDSSTKKTPAHARLRIRPTVGLNLRATPSTVLSGTKGAGFFLQPLRLCRSKMCRFSEKLIKKYNRKNNE</sequence>
<dbReference type="InterPro" id="IPR001214">
    <property type="entry name" value="SET_dom"/>
</dbReference>
<evidence type="ECO:0000256" key="7">
    <source>
        <dbReference type="ARBA" id="ARBA00022833"/>
    </source>
</evidence>
<dbReference type="Pfam" id="PF00856">
    <property type="entry name" value="SET"/>
    <property type="match status" value="1"/>
</dbReference>
<evidence type="ECO:0000256" key="6">
    <source>
        <dbReference type="ARBA" id="ARBA00022723"/>
    </source>
</evidence>
<keyword evidence="7" id="KW-0862">Zinc</keyword>
<reference evidence="9" key="2">
    <citation type="submission" date="2022-06" db="UniProtKB">
        <authorList>
            <consortium name="EnsemblMetazoa"/>
        </authorList>
    </citation>
    <scope>IDENTIFICATION</scope>
    <source>
        <strain evidence="9">PS312</strain>
    </source>
</reference>
<evidence type="ECO:0000313" key="9">
    <source>
        <dbReference type="EnsemblMetazoa" id="PPA20254.1"/>
    </source>
</evidence>
<dbReference type="GO" id="GO:0042054">
    <property type="term" value="F:histone methyltransferase activity"/>
    <property type="evidence" value="ECO:0000318"/>
    <property type="project" value="GO_Central"/>
</dbReference>
<evidence type="ECO:0000256" key="4">
    <source>
        <dbReference type="ARBA" id="ARBA00022679"/>
    </source>
</evidence>
<dbReference type="Proteomes" id="UP000005239">
    <property type="component" value="Unassembled WGS sequence"/>
</dbReference>
<evidence type="ECO:0000256" key="1">
    <source>
        <dbReference type="ARBA" id="ARBA00004286"/>
    </source>
</evidence>
<keyword evidence="5" id="KW-0949">S-adenosyl-L-methionine</keyword>
<dbReference type="GO" id="GO:0046872">
    <property type="term" value="F:metal ion binding"/>
    <property type="evidence" value="ECO:0007669"/>
    <property type="project" value="UniProtKB-KW"/>
</dbReference>
<dbReference type="SMART" id="SM00317">
    <property type="entry name" value="SET"/>
    <property type="match status" value="1"/>
</dbReference>
<keyword evidence="2" id="KW-0158">Chromosome</keyword>
<keyword evidence="10" id="KW-1185">Reference proteome</keyword>
<accession>A0A8R1YJD5</accession>
<dbReference type="PANTHER" id="PTHR46223">
    <property type="entry name" value="HISTONE-LYSINE N-METHYLTRANSFERASE SUV39H"/>
    <property type="match status" value="1"/>
</dbReference>
<proteinExistence type="predicted"/>
<keyword evidence="3" id="KW-0489">Methyltransferase</keyword>
<evidence type="ECO:0000256" key="3">
    <source>
        <dbReference type="ARBA" id="ARBA00022603"/>
    </source>
</evidence>
<dbReference type="InterPro" id="IPR046341">
    <property type="entry name" value="SET_dom_sf"/>
</dbReference>
<feature type="region of interest" description="Disordered" evidence="8">
    <location>
        <begin position="18"/>
        <end position="41"/>
    </location>
</feature>
<evidence type="ECO:0000313" key="10">
    <source>
        <dbReference type="Proteomes" id="UP000005239"/>
    </source>
</evidence>
<dbReference type="SUPFAM" id="SSF82199">
    <property type="entry name" value="SET domain"/>
    <property type="match status" value="1"/>
</dbReference>
<evidence type="ECO:0000256" key="5">
    <source>
        <dbReference type="ARBA" id="ARBA00022691"/>
    </source>
</evidence>
<keyword evidence="6" id="KW-0479">Metal-binding</keyword>
<comment type="subcellular location">
    <subcellularLocation>
        <location evidence="1">Chromosome</location>
    </subcellularLocation>
</comment>
<accession>A0A2A6CV30</accession>
<dbReference type="EnsemblMetazoa" id="PPA20254.1">
    <property type="protein sequence ID" value="PPA20254.1"/>
    <property type="gene ID" value="WBGene00109808"/>
</dbReference>
<dbReference type="Gene3D" id="2.170.270.10">
    <property type="entry name" value="SET domain"/>
    <property type="match status" value="1"/>
</dbReference>
<dbReference type="InterPro" id="IPR050973">
    <property type="entry name" value="H3K9_Histone-Lys_N-MTase"/>
</dbReference>
<protein>
    <submittedName>
        <fullName evidence="9">SET domain-containing protein</fullName>
    </submittedName>
</protein>